<sequence length="554" mass="63918">MAVSFSTHVSKSTATVSVGRLIQAHLQSLEKNVRKFSVNRRLAFTAGSQRLEYWQAYERAKTAVNAETLLPDINPKSVFANNELCLADIDVYGFDYDFTLALYNNTFHELMYKLAIQILIEHSKYPTDIVNLEYDPNYAIRGLHYDIHKGLIMKIDAFHKIQTGTVFRGHRPVSEDEIRKIYGSLHVPLDLGSSMYGFTTSQGSKMRELLDKYSLVETCLLSDITELFICNDISYDPDYLFDDVRRAIEFIHTSRVMHNLVKKDFGLYVNIEAGLPIFLKQLKEAGKSLFVITNSHYDFVDAGMRFQLGDNWLDYFDTVITQARKPHFFIENNRPFRVYDRDKSAKGWGAVTKLVNGNIYCEGNIDQFKYLTGWQGESVLYFGDHVYSDLADPAVKHGWRTGAIIPELENEIQVINDPEHNKVMVWMYGLKSLLSSLQHHSDRGSKEILQEWLTELAHLKQMSKDHFNPRFGSMFRTFTTPSFFARRLGRFADIYTSSVVNLSGYSSEHVFYVPRSPLPHEFAYSRIHFSNHDMLPHDQWRRQPGSVDKDVKGP</sequence>
<keyword evidence="4" id="KW-0460">Magnesium</keyword>
<dbReference type="PANTHER" id="PTHR12103:SF12">
    <property type="entry name" value="FI20020P1"/>
    <property type="match status" value="1"/>
</dbReference>
<evidence type="ECO:0000256" key="1">
    <source>
        <dbReference type="ARBA" id="ARBA00009589"/>
    </source>
</evidence>
<proteinExistence type="inferred from homology"/>
<name>A0ABM1E632_PRICU</name>
<evidence type="ECO:0000313" key="5">
    <source>
        <dbReference type="Proteomes" id="UP000695022"/>
    </source>
</evidence>
<evidence type="ECO:0000313" key="6">
    <source>
        <dbReference type="RefSeq" id="XP_014667653.1"/>
    </source>
</evidence>
<dbReference type="RefSeq" id="XP_014667653.1">
    <property type="nucleotide sequence ID" value="XM_014812167.1"/>
</dbReference>
<comment type="similarity">
    <text evidence="1">Belongs to the 5'(3')-deoxyribonucleotidase family.</text>
</comment>
<dbReference type="PANTHER" id="PTHR12103">
    <property type="entry name" value="5'-NUCLEOTIDASE DOMAIN-CONTAINING"/>
    <property type="match status" value="1"/>
</dbReference>
<dbReference type="PIRSF" id="PIRSF017434">
    <property type="entry name" value="Purine_5'-nucleotidase"/>
    <property type="match status" value="1"/>
</dbReference>
<dbReference type="InterPro" id="IPR016695">
    <property type="entry name" value="Pur_nucleotidase"/>
</dbReference>
<dbReference type="NCBIfam" id="TIGR02244">
    <property type="entry name" value="HAD-IG-Ncltidse"/>
    <property type="match status" value="1"/>
</dbReference>
<keyword evidence="2" id="KW-0479">Metal-binding</keyword>
<evidence type="ECO:0000256" key="3">
    <source>
        <dbReference type="ARBA" id="ARBA00022801"/>
    </source>
</evidence>
<dbReference type="SUPFAM" id="SSF56784">
    <property type="entry name" value="HAD-like"/>
    <property type="match status" value="1"/>
</dbReference>
<organism evidence="5 6">
    <name type="scientific">Priapulus caudatus</name>
    <name type="common">Priapulid worm</name>
    <dbReference type="NCBI Taxonomy" id="37621"/>
    <lineage>
        <taxon>Eukaryota</taxon>
        <taxon>Metazoa</taxon>
        <taxon>Ecdysozoa</taxon>
        <taxon>Scalidophora</taxon>
        <taxon>Priapulida</taxon>
        <taxon>Priapulimorpha</taxon>
        <taxon>Priapulimorphida</taxon>
        <taxon>Priapulidae</taxon>
        <taxon>Priapulus</taxon>
    </lineage>
</organism>
<dbReference type="InterPro" id="IPR023214">
    <property type="entry name" value="HAD_sf"/>
</dbReference>
<reference evidence="6" key="1">
    <citation type="submission" date="2025-08" db="UniProtKB">
        <authorList>
            <consortium name="RefSeq"/>
        </authorList>
    </citation>
    <scope>IDENTIFICATION</scope>
</reference>
<evidence type="ECO:0000256" key="4">
    <source>
        <dbReference type="ARBA" id="ARBA00022842"/>
    </source>
</evidence>
<dbReference type="InterPro" id="IPR008380">
    <property type="entry name" value="HAD-SF_hydro_IG_5-nucl"/>
</dbReference>
<keyword evidence="3" id="KW-0378">Hydrolase</keyword>
<dbReference type="Gene3D" id="3.40.50.1000">
    <property type="entry name" value="HAD superfamily/HAD-like"/>
    <property type="match status" value="1"/>
</dbReference>
<accession>A0ABM1E632</accession>
<gene>
    <name evidence="6" type="primary">LOC106809179</name>
</gene>
<dbReference type="Proteomes" id="UP000695022">
    <property type="component" value="Unplaced"/>
</dbReference>
<dbReference type="Pfam" id="PF05761">
    <property type="entry name" value="5_nucleotid"/>
    <property type="match status" value="1"/>
</dbReference>
<keyword evidence="5" id="KW-1185">Reference proteome</keyword>
<dbReference type="GeneID" id="106809179"/>
<dbReference type="InterPro" id="IPR036412">
    <property type="entry name" value="HAD-like_sf"/>
</dbReference>
<evidence type="ECO:0000256" key="2">
    <source>
        <dbReference type="ARBA" id="ARBA00022723"/>
    </source>
</evidence>
<protein>
    <submittedName>
        <fullName evidence="6">5'-nucleotidase domain-containing protein 3-like</fullName>
    </submittedName>
</protein>